<feature type="region of interest" description="Disordered" evidence="1">
    <location>
        <begin position="376"/>
        <end position="400"/>
    </location>
</feature>
<evidence type="ECO:0000256" key="1">
    <source>
        <dbReference type="SAM" id="MobiDB-lite"/>
    </source>
</evidence>
<organism evidence="2 3">
    <name type="scientific">Candidatus Lumbricidiphila eiseniae</name>
    <dbReference type="NCBI Taxonomy" id="1969409"/>
    <lineage>
        <taxon>Bacteria</taxon>
        <taxon>Bacillati</taxon>
        <taxon>Actinomycetota</taxon>
        <taxon>Actinomycetes</taxon>
        <taxon>Micrococcales</taxon>
        <taxon>Microbacteriaceae</taxon>
        <taxon>Candidatus Lumbricidiphila</taxon>
    </lineage>
</organism>
<dbReference type="Proteomes" id="UP000219994">
    <property type="component" value="Unassembled WGS sequence"/>
</dbReference>
<proteinExistence type="predicted"/>
<reference evidence="3" key="1">
    <citation type="submission" date="2017-03" db="EMBL/GenBank/DDBJ databases">
        <authorList>
            <person name="Lund M.B."/>
        </authorList>
    </citation>
    <scope>NUCLEOTIDE SEQUENCE [LARGE SCALE GENOMIC DNA]</scope>
</reference>
<feature type="compositionally biased region" description="Basic and acidic residues" evidence="1">
    <location>
        <begin position="1"/>
        <end position="17"/>
    </location>
</feature>
<accession>A0A2A6FVA7</accession>
<feature type="compositionally biased region" description="Basic residues" evidence="1">
    <location>
        <begin position="376"/>
        <end position="387"/>
    </location>
</feature>
<comment type="caution">
    <text evidence="2">The sequence shown here is derived from an EMBL/GenBank/DDBJ whole genome shotgun (WGS) entry which is preliminary data.</text>
</comment>
<evidence type="ECO:0000313" key="3">
    <source>
        <dbReference type="Proteomes" id="UP000219994"/>
    </source>
</evidence>
<protein>
    <submittedName>
        <fullName evidence="2">Uncharacterized protein</fullName>
    </submittedName>
</protein>
<evidence type="ECO:0000313" key="2">
    <source>
        <dbReference type="EMBL" id="PDQ36561.1"/>
    </source>
</evidence>
<name>A0A2A6FVA7_9MICO</name>
<dbReference type="EMBL" id="NAEP01000003">
    <property type="protein sequence ID" value="PDQ36561.1"/>
    <property type="molecule type" value="Genomic_DNA"/>
</dbReference>
<dbReference type="AlphaFoldDB" id="A0A2A6FVA7"/>
<feature type="region of interest" description="Disordered" evidence="1">
    <location>
        <begin position="1"/>
        <end position="22"/>
    </location>
</feature>
<gene>
    <name evidence="2" type="ORF">B5766_00095</name>
</gene>
<sequence length="400" mass="44682">MGDRCTYDTGGLRERQQSEQTSPFPALAAAAESAARAANSVVQDGAPAGVIVSATCSRAVSGAAGGRALGRYQGSGDSQRIARGVASVHHTAHHIIWCCTASRRETIQAVSLWPCGLIMVMDLETATTTPEETRTEFTRLSARGYTQLRHVLVQLPDRGGPRASTLARMLHERKHRPLLLYIMLLTCWPWLKDRRDPLEGSVWIRALTAKGAPTWSPSTLSRSWAELVDLGLIDKGEREGRLIRPVPRREDCAADYELPSGRRDRWNMYFALPDQFWTEELFAKLPLPALVMLLLVAKETNGKDEVWLTYENAEEWYGIKPKSAQNGLTELQKLGLLHRRAEVVKAPLAPHGRTVRMWYSLTGPFSHQSRAALQKRAAKQRSKRLKRDARAAALHPKEQE</sequence>